<evidence type="ECO:0000256" key="1">
    <source>
        <dbReference type="ARBA" id="ARBA00001947"/>
    </source>
</evidence>
<dbReference type="PANTHER" id="PTHR42837">
    <property type="entry name" value="REGULATOR OF SIGMA-E PROTEASE RSEP"/>
    <property type="match status" value="1"/>
</dbReference>
<protein>
    <recommendedName>
        <fullName evidence="11">Zinc metalloprotease</fullName>
        <ecNumber evidence="11">3.4.24.-</ecNumber>
    </recommendedName>
</protein>
<comment type="similarity">
    <text evidence="3 11">Belongs to the peptidase M50B family.</text>
</comment>
<evidence type="ECO:0000256" key="9">
    <source>
        <dbReference type="ARBA" id="ARBA00023049"/>
    </source>
</evidence>
<comment type="cofactor">
    <cofactor evidence="1 11">
        <name>Zn(2+)</name>
        <dbReference type="ChEBI" id="CHEBI:29105"/>
    </cofactor>
</comment>
<dbReference type="GO" id="GO:0004222">
    <property type="term" value="F:metalloendopeptidase activity"/>
    <property type="evidence" value="ECO:0007669"/>
    <property type="project" value="InterPro"/>
</dbReference>
<keyword evidence="5 11" id="KW-0812">Transmembrane</keyword>
<keyword evidence="4" id="KW-0645">Protease</keyword>
<dbReference type="EC" id="3.4.24.-" evidence="11"/>
<comment type="subcellular location">
    <subcellularLocation>
        <location evidence="2">Membrane</location>
        <topology evidence="2">Multi-pass membrane protein</topology>
    </subcellularLocation>
</comment>
<proteinExistence type="inferred from homology"/>
<feature type="domain" description="PDZ" evidence="12">
    <location>
        <begin position="197"/>
        <end position="264"/>
    </location>
</feature>
<evidence type="ECO:0000256" key="11">
    <source>
        <dbReference type="RuleBase" id="RU362031"/>
    </source>
</evidence>
<dbReference type="Pfam" id="PF02163">
    <property type="entry name" value="Peptidase_M50"/>
    <property type="match status" value="1"/>
</dbReference>
<keyword evidence="9 11" id="KW-0482">Metalloprotease</keyword>
<evidence type="ECO:0000256" key="6">
    <source>
        <dbReference type="ARBA" id="ARBA00022801"/>
    </source>
</evidence>
<dbReference type="InterPro" id="IPR004387">
    <property type="entry name" value="Pept_M50_Zn"/>
</dbReference>
<keyword evidence="7 11" id="KW-0862">Zinc</keyword>
<feature type="transmembrane region" description="Helical" evidence="11">
    <location>
        <begin position="6"/>
        <end position="29"/>
    </location>
</feature>
<dbReference type="GO" id="GO:0046872">
    <property type="term" value="F:metal ion binding"/>
    <property type="evidence" value="ECO:0007669"/>
    <property type="project" value="UniProtKB-KW"/>
</dbReference>
<dbReference type="InterPro" id="IPR041489">
    <property type="entry name" value="PDZ_6"/>
</dbReference>
<dbReference type="InterPro" id="IPR008915">
    <property type="entry name" value="Peptidase_M50"/>
</dbReference>
<dbReference type="SMART" id="SM00228">
    <property type="entry name" value="PDZ"/>
    <property type="match status" value="1"/>
</dbReference>
<comment type="caution">
    <text evidence="13">The sequence shown here is derived from an EMBL/GenBank/DDBJ whole genome shotgun (WGS) entry which is preliminary data.</text>
</comment>
<sequence length="426" mass="46227">MEVKMTAIITFIIVFGILVIVHEFGHYYAAKKSGILVREFSVGMGPKIVAYRKNHTTYTLRLLPLGGYVRMAGAQEDDSEIQPGTMASLVLNDNDKVIKIITSSKVYDANAVPVQISKADLVDDLVIEGYENGDETVTKKYSVNHDATIIEEDGTEVQIAPRDVQLQSVSVWKRMITNFAGPFNNFVLAILATILAAFMMGSVGTGTNQLGGIENNSVAQKAGLKANDKILSVNGKKTTSWTSLTESIQNNPGKKLTLNVQSGNKTKQVKLTPKAVKSSGQSYGMIGIKAKLDSSVLGKIKYGFTYSWSTSLTIFHALGKMVSGGFNINQLSGPVGIYSMTSKVASTGLINIILFTSMLSMNLGIVNLIPIPALDGGKILLNIVEAIRRKPIPEQYENVITLIGVGILVLLMIAVTWNDIQRFFIK</sequence>
<dbReference type="Pfam" id="PF17820">
    <property type="entry name" value="PDZ_6"/>
    <property type="match status" value="1"/>
</dbReference>
<dbReference type="CDD" id="cd23081">
    <property type="entry name" value="cpPDZ_EcRseP-like"/>
    <property type="match status" value="1"/>
</dbReference>
<name>A0A837RKU4_9LACO</name>
<dbReference type="InterPro" id="IPR001478">
    <property type="entry name" value="PDZ"/>
</dbReference>
<evidence type="ECO:0000256" key="8">
    <source>
        <dbReference type="ARBA" id="ARBA00022989"/>
    </source>
</evidence>
<dbReference type="NCBIfam" id="TIGR00054">
    <property type="entry name" value="RIP metalloprotease RseP"/>
    <property type="match status" value="1"/>
</dbReference>
<dbReference type="Proteomes" id="UP000050964">
    <property type="component" value="Unassembled WGS sequence"/>
</dbReference>
<dbReference type="PANTHER" id="PTHR42837:SF2">
    <property type="entry name" value="MEMBRANE METALLOPROTEASE ARASP2, CHLOROPLASTIC-RELATED"/>
    <property type="match status" value="1"/>
</dbReference>
<accession>A0A837RKU4</accession>
<feature type="transmembrane region" description="Helical" evidence="11">
    <location>
        <begin position="183"/>
        <end position="203"/>
    </location>
</feature>
<evidence type="ECO:0000256" key="4">
    <source>
        <dbReference type="ARBA" id="ARBA00022670"/>
    </source>
</evidence>
<keyword evidence="11" id="KW-0479">Metal-binding</keyword>
<dbReference type="CDD" id="cd06163">
    <property type="entry name" value="S2P-M50_PDZ_RseP-like"/>
    <property type="match status" value="1"/>
</dbReference>
<evidence type="ECO:0000259" key="12">
    <source>
        <dbReference type="SMART" id="SM00228"/>
    </source>
</evidence>
<dbReference type="SUPFAM" id="SSF50156">
    <property type="entry name" value="PDZ domain-like"/>
    <property type="match status" value="1"/>
</dbReference>
<keyword evidence="8 11" id="KW-1133">Transmembrane helix</keyword>
<evidence type="ECO:0000256" key="3">
    <source>
        <dbReference type="ARBA" id="ARBA00007931"/>
    </source>
</evidence>
<evidence type="ECO:0000256" key="5">
    <source>
        <dbReference type="ARBA" id="ARBA00022692"/>
    </source>
</evidence>
<reference evidence="13 14" key="1">
    <citation type="journal article" date="2015" name="Genome Announc.">
        <title>Expanding the biotechnology potential of lactobacilli through comparative genomics of 213 strains and associated genera.</title>
        <authorList>
            <person name="Sun Z."/>
            <person name="Harris H.M."/>
            <person name="McCann A."/>
            <person name="Guo C."/>
            <person name="Argimon S."/>
            <person name="Zhang W."/>
            <person name="Yang X."/>
            <person name="Jeffery I.B."/>
            <person name="Cooney J.C."/>
            <person name="Kagawa T.F."/>
            <person name="Liu W."/>
            <person name="Song Y."/>
            <person name="Salvetti E."/>
            <person name="Wrobel A."/>
            <person name="Rasinkangas P."/>
            <person name="Parkhill J."/>
            <person name="Rea M.C."/>
            <person name="O'Sullivan O."/>
            <person name="Ritari J."/>
            <person name="Douillard F.P."/>
            <person name="Paul Ross R."/>
            <person name="Yang R."/>
            <person name="Briner A.E."/>
            <person name="Felis G.E."/>
            <person name="de Vos W.M."/>
            <person name="Barrangou R."/>
            <person name="Klaenhammer T.R."/>
            <person name="Caufield P.W."/>
            <person name="Cui Y."/>
            <person name="Zhang H."/>
            <person name="O'Toole P.W."/>
        </authorList>
    </citation>
    <scope>NUCLEOTIDE SEQUENCE [LARGE SCALE GENOMIC DNA]</scope>
    <source>
        <strain evidence="13 14">JCM 15951</strain>
    </source>
</reference>
<evidence type="ECO:0000256" key="2">
    <source>
        <dbReference type="ARBA" id="ARBA00004141"/>
    </source>
</evidence>
<dbReference type="GO" id="GO:0016020">
    <property type="term" value="C:membrane"/>
    <property type="evidence" value="ECO:0007669"/>
    <property type="project" value="UniProtKB-SubCell"/>
</dbReference>
<dbReference type="EMBL" id="AZDB01000004">
    <property type="protein sequence ID" value="KRK43938.1"/>
    <property type="molecule type" value="Genomic_DNA"/>
</dbReference>
<evidence type="ECO:0000313" key="14">
    <source>
        <dbReference type="Proteomes" id="UP000050964"/>
    </source>
</evidence>
<evidence type="ECO:0000256" key="7">
    <source>
        <dbReference type="ARBA" id="ARBA00022833"/>
    </source>
</evidence>
<dbReference type="InterPro" id="IPR036034">
    <property type="entry name" value="PDZ_sf"/>
</dbReference>
<evidence type="ECO:0000313" key="13">
    <source>
        <dbReference type="EMBL" id="KRK43938.1"/>
    </source>
</evidence>
<organism evidence="13 14">
    <name type="scientific">Companilactobacillus crustorum JCM 15951</name>
    <dbReference type="NCBI Taxonomy" id="1423737"/>
    <lineage>
        <taxon>Bacteria</taxon>
        <taxon>Bacillati</taxon>
        <taxon>Bacillota</taxon>
        <taxon>Bacilli</taxon>
        <taxon>Lactobacillales</taxon>
        <taxon>Lactobacillaceae</taxon>
        <taxon>Companilactobacillus</taxon>
    </lineage>
</organism>
<dbReference type="AlphaFoldDB" id="A0A837RKU4"/>
<feature type="transmembrane region" description="Helical" evidence="11">
    <location>
        <begin position="306"/>
        <end position="328"/>
    </location>
</feature>
<keyword evidence="10 11" id="KW-0472">Membrane</keyword>
<feature type="transmembrane region" description="Helical" evidence="11">
    <location>
        <begin position="349"/>
        <end position="371"/>
    </location>
</feature>
<keyword evidence="6 11" id="KW-0378">Hydrolase</keyword>
<gene>
    <name evidence="13" type="ORF">FD26_GL001423</name>
</gene>
<dbReference type="Gene3D" id="2.30.42.10">
    <property type="match status" value="1"/>
</dbReference>
<evidence type="ECO:0000256" key="10">
    <source>
        <dbReference type="ARBA" id="ARBA00023136"/>
    </source>
</evidence>
<dbReference type="GO" id="GO:0006508">
    <property type="term" value="P:proteolysis"/>
    <property type="evidence" value="ECO:0007669"/>
    <property type="project" value="UniProtKB-KW"/>
</dbReference>
<feature type="transmembrane region" description="Helical" evidence="11">
    <location>
        <begin position="399"/>
        <end position="417"/>
    </location>
</feature>